<name>A0A420WPB2_9PROT</name>
<dbReference type="AlphaFoldDB" id="A0A420WPB2"/>
<evidence type="ECO:0000313" key="6">
    <source>
        <dbReference type="Proteomes" id="UP000277424"/>
    </source>
</evidence>
<proteinExistence type="predicted"/>
<dbReference type="GO" id="GO:0005737">
    <property type="term" value="C:cytoplasm"/>
    <property type="evidence" value="ECO:0007669"/>
    <property type="project" value="TreeGrafter"/>
</dbReference>
<protein>
    <submittedName>
        <fullName evidence="5">G3E family GTPase</fullName>
    </submittedName>
</protein>
<dbReference type="EMBL" id="RBIG01000001">
    <property type="protein sequence ID" value="RKQ72849.1"/>
    <property type="molecule type" value="Genomic_DNA"/>
</dbReference>
<comment type="caution">
    <text evidence="5">The sequence shown here is derived from an EMBL/GenBank/DDBJ whole genome shotgun (WGS) entry which is preliminary data.</text>
</comment>
<accession>A0A420WPB2</accession>
<sequence>MSGSGARCRMAGSSPPPTSEAMAPLPVTVIGGYLGAGKTTLVNHLLRHPDGRRLAVLVNEFGDLPIDADLIERRDEDMIAIAGGCVCCSYGSDLIEALERMLTLDPRPDHLLIEASGVALPGGIASSLTLLMGYRLDAVLVLADAETIRDRAADRYLADTIARQLAEADLVLLNKADLVPPGDLADTLTWLEGASPRARIVTTTNAAVSTGIALGLAAMRPPQRDHAYSHDSAGYDTDSFPVTEPVQAEALARALADPTLCLLRAKGFVTAANGTMHTIQTVARRWSVSPAPAGLAGPGRLVAIALPGQLDRDAIRRAIEAASTT</sequence>
<organism evidence="5 6">
    <name type="scientific">Oceanibaculum indicum</name>
    <dbReference type="NCBI Taxonomy" id="526216"/>
    <lineage>
        <taxon>Bacteria</taxon>
        <taxon>Pseudomonadati</taxon>
        <taxon>Pseudomonadota</taxon>
        <taxon>Alphaproteobacteria</taxon>
        <taxon>Rhodospirillales</taxon>
        <taxon>Oceanibaculaceae</taxon>
        <taxon>Oceanibaculum</taxon>
    </lineage>
</organism>
<dbReference type="PANTHER" id="PTHR13748">
    <property type="entry name" value="COBW-RELATED"/>
    <property type="match status" value="1"/>
</dbReference>
<dbReference type="InterPro" id="IPR003495">
    <property type="entry name" value="CobW/HypB/UreG_nucleotide-bd"/>
</dbReference>
<dbReference type="Pfam" id="PF07683">
    <property type="entry name" value="CobW_C"/>
    <property type="match status" value="1"/>
</dbReference>
<evidence type="ECO:0000256" key="1">
    <source>
        <dbReference type="ARBA" id="ARBA00045658"/>
    </source>
</evidence>
<dbReference type="InterPro" id="IPR051316">
    <property type="entry name" value="Zinc-reg_GTPase_activator"/>
</dbReference>
<dbReference type="Pfam" id="PF02492">
    <property type="entry name" value="cobW"/>
    <property type="match status" value="1"/>
</dbReference>
<dbReference type="OrthoDB" id="9808822at2"/>
<dbReference type="PANTHER" id="PTHR13748:SF62">
    <property type="entry name" value="COBW DOMAIN-CONTAINING PROTEIN"/>
    <property type="match status" value="1"/>
</dbReference>
<dbReference type="Proteomes" id="UP000277424">
    <property type="component" value="Unassembled WGS sequence"/>
</dbReference>
<evidence type="ECO:0000259" key="4">
    <source>
        <dbReference type="Pfam" id="PF07683"/>
    </source>
</evidence>
<evidence type="ECO:0000259" key="3">
    <source>
        <dbReference type="Pfam" id="PF02492"/>
    </source>
</evidence>
<dbReference type="SUPFAM" id="SSF52540">
    <property type="entry name" value="P-loop containing nucleoside triphosphate hydrolases"/>
    <property type="match status" value="1"/>
</dbReference>
<dbReference type="InterPro" id="IPR027417">
    <property type="entry name" value="P-loop_NTPase"/>
</dbReference>
<gene>
    <name evidence="5" type="ORF">BCL74_0619</name>
</gene>
<evidence type="ECO:0000256" key="2">
    <source>
        <dbReference type="SAM" id="MobiDB-lite"/>
    </source>
</evidence>
<reference evidence="5 6" key="1">
    <citation type="submission" date="2018-10" db="EMBL/GenBank/DDBJ databases">
        <title>Comparative analysis of microorganisms from saline springs in Andes Mountain Range, Colombia.</title>
        <authorList>
            <person name="Rubin E."/>
        </authorList>
    </citation>
    <scope>NUCLEOTIDE SEQUENCE [LARGE SCALE GENOMIC DNA]</scope>
    <source>
        <strain evidence="5 6">USBA 36</strain>
    </source>
</reference>
<dbReference type="SUPFAM" id="SSF90002">
    <property type="entry name" value="Hypothetical protein YjiA, C-terminal domain"/>
    <property type="match status" value="1"/>
</dbReference>
<dbReference type="InterPro" id="IPR011629">
    <property type="entry name" value="CobW-like_C"/>
</dbReference>
<comment type="function">
    <text evidence="1">Zinc chaperone that directly transfers zinc cofactor to target proteins, thereby activating them. Zinc is transferred from the CXCC motif in the GTPase domain to the zinc binding site in target proteins in a process requiring GTP hydrolysis.</text>
</comment>
<feature type="domain" description="CobW C-terminal" evidence="4">
    <location>
        <begin position="239"/>
        <end position="322"/>
    </location>
</feature>
<evidence type="ECO:0000313" key="5">
    <source>
        <dbReference type="EMBL" id="RKQ72849.1"/>
    </source>
</evidence>
<dbReference type="Gene3D" id="3.40.50.300">
    <property type="entry name" value="P-loop containing nucleotide triphosphate hydrolases"/>
    <property type="match status" value="1"/>
</dbReference>
<feature type="domain" description="CobW/HypB/UreG nucleotide-binding" evidence="3">
    <location>
        <begin position="26"/>
        <end position="200"/>
    </location>
</feature>
<feature type="region of interest" description="Disordered" evidence="2">
    <location>
        <begin position="1"/>
        <end position="23"/>
    </location>
</feature>
<dbReference type="CDD" id="cd03112">
    <property type="entry name" value="CobW-like"/>
    <property type="match status" value="1"/>
</dbReference>